<sequence>MTRPSDTVFELLSDEEDARACKDISEDACKEQPQSFLLQLLAQIASKCADTLGSSRVVLPWLLSSIGAPAFFIAWLVPVRESLSLIPQLAIAAKLRKRPIRKGVYVLGAVLQGLCMLAMPLSLLLPEPSLSAFAILLALAVFSVARGLCSVAAKDVLGKTVAKGRRGRLSGLASSAAGIFTIGFGLFLLLSDGKTSLPLLVSMLCVAGILWLSAALLYGQVPEQAGATEGGASALGNALRSAKLLKTDSALRAFVLARVFLISTAYTIPFLVVMMFANTDGSTRALAFVILAEGLAALTSGVVWGIYADRAAHQVMMTAGVLTAVTLTTVLLAPAGFMTAAGGFAGAIALYVAAIAHQGTRLGRKTYVVDLANADNRAAYVAISNSVIGLFVFIGGSLGWVAQRFGNDMVLAVLLAMALLGAVLSWRLKPV</sequence>
<keyword evidence="1" id="KW-0472">Membrane</keyword>
<feature type="transmembrane region" description="Helical" evidence="1">
    <location>
        <begin position="104"/>
        <end position="124"/>
    </location>
</feature>
<dbReference type="InterPro" id="IPR052528">
    <property type="entry name" value="Sugar_transport-like"/>
</dbReference>
<evidence type="ECO:0000256" key="1">
    <source>
        <dbReference type="SAM" id="Phobius"/>
    </source>
</evidence>
<dbReference type="Proteomes" id="UP001626537">
    <property type="component" value="Chromosome"/>
</dbReference>
<feature type="transmembrane region" description="Helical" evidence="1">
    <location>
        <begin position="378"/>
        <end position="403"/>
    </location>
</feature>
<feature type="transmembrane region" description="Helical" evidence="1">
    <location>
        <begin position="169"/>
        <end position="190"/>
    </location>
</feature>
<reference evidence="2 3" key="1">
    <citation type="submission" date="2023-10" db="EMBL/GenBank/DDBJ databases">
        <title>Two novel species belonging to the OM43/NOR5 clade.</title>
        <authorList>
            <person name="Park M."/>
        </authorList>
    </citation>
    <scope>NUCLEOTIDE SEQUENCE [LARGE SCALE GENOMIC DNA]</scope>
    <source>
        <strain evidence="2 3">IMCC43200</strain>
    </source>
</reference>
<feature type="transmembrane region" description="Helical" evidence="1">
    <location>
        <begin position="58"/>
        <end position="77"/>
    </location>
</feature>
<dbReference type="PANTHER" id="PTHR23526:SF2">
    <property type="entry name" value="MAJOR FACILITATOR SUPERFAMILY (MFS) PROFILE DOMAIN-CONTAINING PROTEIN"/>
    <property type="match status" value="1"/>
</dbReference>
<feature type="transmembrane region" description="Helical" evidence="1">
    <location>
        <begin position="130"/>
        <end position="149"/>
    </location>
</feature>
<dbReference type="Gene3D" id="1.20.1250.20">
    <property type="entry name" value="MFS general substrate transporter like domains"/>
    <property type="match status" value="1"/>
</dbReference>
<protein>
    <submittedName>
        <fullName evidence="2">MFS transporter</fullName>
    </submittedName>
</protein>
<feature type="transmembrane region" description="Helical" evidence="1">
    <location>
        <begin position="196"/>
        <end position="218"/>
    </location>
</feature>
<evidence type="ECO:0000313" key="3">
    <source>
        <dbReference type="Proteomes" id="UP001626537"/>
    </source>
</evidence>
<dbReference type="EMBL" id="CP136864">
    <property type="protein sequence ID" value="WOJ91899.1"/>
    <property type="molecule type" value="Genomic_DNA"/>
</dbReference>
<feature type="transmembrane region" description="Helical" evidence="1">
    <location>
        <begin position="315"/>
        <end position="333"/>
    </location>
</feature>
<feature type="transmembrane region" description="Helical" evidence="1">
    <location>
        <begin position="250"/>
        <end position="273"/>
    </location>
</feature>
<dbReference type="PANTHER" id="PTHR23526">
    <property type="entry name" value="INTEGRAL MEMBRANE TRANSPORT PROTEIN-RELATED"/>
    <property type="match status" value="1"/>
</dbReference>
<dbReference type="SUPFAM" id="SSF103473">
    <property type="entry name" value="MFS general substrate transporter"/>
    <property type="match status" value="1"/>
</dbReference>
<dbReference type="InterPro" id="IPR036259">
    <property type="entry name" value="MFS_trans_sf"/>
</dbReference>
<evidence type="ECO:0000313" key="2">
    <source>
        <dbReference type="EMBL" id="WOJ91899.1"/>
    </source>
</evidence>
<proteinExistence type="predicted"/>
<dbReference type="RefSeq" id="WP_407346462.1">
    <property type="nucleotide sequence ID" value="NZ_CP136864.1"/>
</dbReference>
<feature type="transmembrane region" description="Helical" evidence="1">
    <location>
        <begin position="409"/>
        <end position="428"/>
    </location>
</feature>
<keyword evidence="1" id="KW-0812">Transmembrane</keyword>
<accession>A0ABZ0HXB9</accession>
<gene>
    <name evidence="2" type="ORF">R0135_08860</name>
</gene>
<keyword evidence="3" id="KW-1185">Reference proteome</keyword>
<organism evidence="2 3">
    <name type="scientific">Congregibacter variabilis</name>
    <dbReference type="NCBI Taxonomy" id="3081200"/>
    <lineage>
        <taxon>Bacteria</taxon>
        <taxon>Pseudomonadati</taxon>
        <taxon>Pseudomonadota</taxon>
        <taxon>Gammaproteobacteria</taxon>
        <taxon>Cellvibrionales</taxon>
        <taxon>Halieaceae</taxon>
        <taxon>Congregibacter</taxon>
    </lineage>
</organism>
<name>A0ABZ0HXB9_9GAMM</name>
<feature type="transmembrane region" description="Helical" evidence="1">
    <location>
        <begin position="285"/>
        <end position="308"/>
    </location>
</feature>
<keyword evidence="1" id="KW-1133">Transmembrane helix</keyword>